<dbReference type="Proteomes" id="UP000616595">
    <property type="component" value="Unassembled WGS sequence"/>
</dbReference>
<keyword evidence="2" id="KW-1185">Reference proteome</keyword>
<accession>A0A923KRG8</accession>
<evidence type="ECO:0008006" key="3">
    <source>
        <dbReference type="Google" id="ProtNLM"/>
    </source>
</evidence>
<organism evidence="1 2">
    <name type="scientific">Acetobacterium paludosum</name>
    <dbReference type="NCBI Taxonomy" id="52693"/>
    <lineage>
        <taxon>Bacteria</taxon>
        <taxon>Bacillati</taxon>
        <taxon>Bacillota</taxon>
        <taxon>Clostridia</taxon>
        <taxon>Eubacteriales</taxon>
        <taxon>Eubacteriaceae</taxon>
        <taxon>Acetobacterium</taxon>
    </lineage>
</organism>
<gene>
    <name evidence="1" type="ORF">GH810_02900</name>
</gene>
<reference evidence="1" key="1">
    <citation type="submission" date="2019-10" db="EMBL/GenBank/DDBJ databases">
        <authorList>
            <person name="Ross D.E."/>
            <person name="Gulliver D."/>
        </authorList>
    </citation>
    <scope>NUCLEOTIDE SEQUENCE</scope>
    <source>
        <strain evidence="1">DER-2019</strain>
    </source>
</reference>
<dbReference type="OrthoDB" id="1634442at2"/>
<proteinExistence type="predicted"/>
<dbReference type="AlphaFoldDB" id="A0A923KRG8"/>
<evidence type="ECO:0000313" key="1">
    <source>
        <dbReference type="EMBL" id="MBC3887257.1"/>
    </source>
</evidence>
<reference evidence="1" key="2">
    <citation type="submission" date="2020-10" db="EMBL/GenBank/DDBJ databases">
        <title>Comparative genomics of the Acetobacterium genus.</title>
        <authorList>
            <person name="Marshall C."/>
            <person name="May H."/>
            <person name="Norman S."/>
        </authorList>
    </citation>
    <scope>NUCLEOTIDE SEQUENCE</scope>
    <source>
        <strain evidence="1">DER-2019</strain>
    </source>
</reference>
<dbReference type="Gene3D" id="1.10.8.200">
    <property type="entry name" value="Replisome organizer (g39p helicase loader/inhibitor protein)"/>
    <property type="match status" value="1"/>
</dbReference>
<sequence length="100" mass="11489">MTKEETTKILTTIAAVYQNFDVNELKKDVWYELLIDIEYQFASKALIKTLRESKFPPTPADIIERAKVERLIFKSEGGVLIDHNRNNELLGKSQGNLPTH</sequence>
<protein>
    <recommendedName>
        <fullName evidence="3">Replicative helicase inhibitor G39P N-terminal domain-containing protein</fullName>
    </recommendedName>
</protein>
<dbReference type="EMBL" id="WJBD01000002">
    <property type="protein sequence ID" value="MBC3887257.1"/>
    <property type="molecule type" value="Genomic_DNA"/>
</dbReference>
<evidence type="ECO:0000313" key="2">
    <source>
        <dbReference type="Proteomes" id="UP000616595"/>
    </source>
</evidence>
<dbReference type="RefSeq" id="WP_148566401.1">
    <property type="nucleotide sequence ID" value="NZ_RXYA01000004.1"/>
</dbReference>
<name>A0A923KRG8_9FIRM</name>
<comment type="caution">
    <text evidence="1">The sequence shown here is derived from an EMBL/GenBank/DDBJ whole genome shotgun (WGS) entry which is preliminary data.</text>
</comment>